<feature type="region of interest" description="Disordered" evidence="1">
    <location>
        <begin position="13"/>
        <end position="39"/>
    </location>
</feature>
<dbReference type="AlphaFoldDB" id="A0AA38IE42"/>
<dbReference type="EMBL" id="JALNTZ010000004">
    <property type="protein sequence ID" value="KAJ3656323.1"/>
    <property type="molecule type" value="Genomic_DNA"/>
</dbReference>
<organism evidence="2 3">
    <name type="scientific">Zophobas morio</name>
    <dbReference type="NCBI Taxonomy" id="2755281"/>
    <lineage>
        <taxon>Eukaryota</taxon>
        <taxon>Metazoa</taxon>
        <taxon>Ecdysozoa</taxon>
        <taxon>Arthropoda</taxon>
        <taxon>Hexapoda</taxon>
        <taxon>Insecta</taxon>
        <taxon>Pterygota</taxon>
        <taxon>Neoptera</taxon>
        <taxon>Endopterygota</taxon>
        <taxon>Coleoptera</taxon>
        <taxon>Polyphaga</taxon>
        <taxon>Cucujiformia</taxon>
        <taxon>Tenebrionidae</taxon>
        <taxon>Zophobas</taxon>
    </lineage>
</organism>
<sequence length="90" mass="9965">MQTVSAWSTFRYRSNRSSTGRGWPGTRGGGADGSRTPDGVEAAASLPLLQTPQLHFHLSTSLGIDEGLNLHPQNFARFRADDRRRVRIGW</sequence>
<evidence type="ECO:0000313" key="2">
    <source>
        <dbReference type="EMBL" id="KAJ3656323.1"/>
    </source>
</evidence>
<feature type="compositionally biased region" description="Gly residues" evidence="1">
    <location>
        <begin position="22"/>
        <end position="32"/>
    </location>
</feature>
<reference evidence="2" key="1">
    <citation type="journal article" date="2023" name="G3 (Bethesda)">
        <title>Whole genome assemblies of Zophobas morio and Tenebrio molitor.</title>
        <authorList>
            <person name="Kaur S."/>
            <person name="Stinson S.A."/>
            <person name="diCenzo G.C."/>
        </authorList>
    </citation>
    <scope>NUCLEOTIDE SEQUENCE</scope>
    <source>
        <strain evidence="2">QUZm001</strain>
    </source>
</reference>
<accession>A0AA38IE42</accession>
<proteinExistence type="predicted"/>
<protein>
    <submittedName>
        <fullName evidence="2">Uncharacterized protein</fullName>
    </submittedName>
</protein>
<gene>
    <name evidence="2" type="ORF">Zmor_015407</name>
</gene>
<dbReference type="Proteomes" id="UP001168821">
    <property type="component" value="Unassembled WGS sequence"/>
</dbReference>
<evidence type="ECO:0000313" key="3">
    <source>
        <dbReference type="Proteomes" id="UP001168821"/>
    </source>
</evidence>
<name>A0AA38IE42_9CUCU</name>
<evidence type="ECO:0000256" key="1">
    <source>
        <dbReference type="SAM" id="MobiDB-lite"/>
    </source>
</evidence>
<comment type="caution">
    <text evidence="2">The sequence shown here is derived from an EMBL/GenBank/DDBJ whole genome shotgun (WGS) entry which is preliminary data.</text>
</comment>
<keyword evidence="3" id="KW-1185">Reference proteome</keyword>